<dbReference type="InterPro" id="IPR029004">
    <property type="entry name" value="Ribosomal_eL28/Mak16"/>
</dbReference>
<evidence type="ECO:0000259" key="5">
    <source>
        <dbReference type="Pfam" id="PF01778"/>
    </source>
</evidence>
<evidence type="ECO:0000256" key="2">
    <source>
        <dbReference type="ARBA" id="ARBA00022980"/>
    </source>
</evidence>
<evidence type="ECO:0000313" key="6">
    <source>
        <dbReference type="EMBL" id="KGQ05155.1"/>
    </source>
</evidence>
<feature type="region of interest" description="Disordered" evidence="4">
    <location>
        <begin position="128"/>
        <end position="156"/>
    </location>
</feature>
<dbReference type="InterPro" id="IPR002672">
    <property type="entry name" value="Ribosomal_eL28"/>
</dbReference>
<evidence type="ECO:0000256" key="4">
    <source>
        <dbReference type="SAM" id="MobiDB-lite"/>
    </source>
</evidence>
<keyword evidence="2 6" id="KW-0689">Ribosomal protein</keyword>
<dbReference type="eggNOG" id="KOG3412">
    <property type="taxonomic scope" value="Eukaryota"/>
</dbReference>
<dbReference type="PANTHER" id="PTHR10544">
    <property type="entry name" value="60S RIBOSOMAL PROTEIN L28"/>
    <property type="match status" value="1"/>
</dbReference>
<accession>A0A0A2VGE6</accession>
<reference evidence="6 7" key="1">
    <citation type="submission" date="2012-10" db="EMBL/GenBank/DDBJ databases">
        <title>Genome sequencing and analysis of entomopathogenic fungi Beauveria bassiana D1-5.</title>
        <authorList>
            <person name="Li Q."/>
            <person name="Wang L."/>
            <person name="Zhang Z."/>
            <person name="Wang Q."/>
            <person name="Ren J."/>
            <person name="Wang M."/>
            <person name="Xu W."/>
            <person name="Wang J."/>
            <person name="Lu Y."/>
            <person name="Du Q."/>
            <person name="Sun Z."/>
        </authorList>
    </citation>
    <scope>NUCLEOTIDE SEQUENCE [LARGE SCALE GENOMIC DNA]</scope>
    <source>
        <strain evidence="6 7">D1-5</strain>
    </source>
</reference>
<protein>
    <submittedName>
        <fullName evidence="6">Putative 60S ribosomal protein L28e</fullName>
    </submittedName>
</protein>
<comment type="similarity">
    <text evidence="1">Belongs to the eukaryotic ribosomal protein eL28 family.</text>
</comment>
<dbReference type="HOGENOM" id="CLU_106801_0_0_1"/>
<dbReference type="Pfam" id="PF01778">
    <property type="entry name" value="Ribosomal_L28e"/>
    <property type="match status" value="1"/>
</dbReference>
<dbReference type="GO" id="GO:0003735">
    <property type="term" value="F:structural constituent of ribosome"/>
    <property type="evidence" value="ECO:0007669"/>
    <property type="project" value="InterPro"/>
</dbReference>
<sequence>MSAPALNNVSSDLIWAIVRDNHCFLSKSRSNGGAQFSSDPLNLTNKNTRKHAGFVNDKALGVIPGEKGGLTILSKTIKNSTKPAKAFSKTNISGAKSTRKAYKAVANQSTRNGYRADLRQHAVERVSAIRRAQRPVKETAEPKLRGKKAQKAAESS</sequence>
<gene>
    <name evidence="6" type="ORF">BBAD15_g9578</name>
</gene>
<dbReference type="GO" id="GO:1990904">
    <property type="term" value="C:ribonucleoprotein complex"/>
    <property type="evidence" value="ECO:0007669"/>
    <property type="project" value="UniProtKB-KW"/>
</dbReference>
<evidence type="ECO:0000256" key="3">
    <source>
        <dbReference type="ARBA" id="ARBA00023274"/>
    </source>
</evidence>
<dbReference type="GO" id="GO:0005840">
    <property type="term" value="C:ribosome"/>
    <property type="evidence" value="ECO:0007669"/>
    <property type="project" value="UniProtKB-KW"/>
</dbReference>
<organism evidence="6 7">
    <name type="scientific">Beauveria bassiana D1-5</name>
    <dbReference type="NCBI Taxonomy" id="1245745"/>
    <lineage>
        <taxon>Eukaryota</taxon>
        <taxon>Fungi</taxon>
        <taxon>Dikarya</taxon>
        <taxon>Ascomycota</taxon>
        <taxon>Pezizomycotina</taxon>
        <taxon>Sordariomycetes</taxon>
        <taxon>Hypocreomycetidae</taxon>
        <taxon>Hypocreales</taxon>
        <taxon>Cordycipitaceae</taxon>
        <taxon>Beauveria</taxon>
    </lineage>
</organism>
<name>A0A0A2VGE6_BEABA</name>
<feature type="compositionally biased region" description="Basic and acidic residues" evidence="4">
    <location>
        <begin position="135"/>
        <end position="144"/>
    </location>
</feature>
<evidence type="ECO:0000256" key="1">
    <source>
        <dbReference type="ARBA" id="ARBA00007926"/>
    </source>
</evidence>
<dbReference type="GO" id="GO:0006412">
    <property type="term" value="P:translation"/>
    <property type="evidence" value="ECO:0007669"/>
    <property type="project" value="InterPro"/>
</dbReference>
<feature type="domain" description="Ribosomal eL28/Mak16" evidence="5">
    <location>
        <begin position="13"/>
        <end position="131"/>
    </location>
</feature>
<evidence type="ECO:0000313" key="7">
    <source>
        <dbReference type="Proteomes" id="UP000030106"/>
    </source>
</evidence>
<dbReference type="Gene3D" id="3.30.390.110">
    <property type="match status" value="1"/>
</dbReference>
<dbReference type="Proteomes" id="UP000030106">
    <property type="component" value="Unassembled WGS sequence"/>
</dbReference>
<dbReference type="AlphaFoldDB" id="A0A0A2VGE6"/>
<proteinExistence type="inferred from homology"/>
<dbReference type="OrthoDB" id="338850at2759"/>
<dbReference type="STRING" id="1245745.A0A0A2VGE6"/>
<dbReference type="FunFam" id="3.30.390.110:FF:000002">
    <property type="entry name" value="60S ribosomal protein L28"/>
    <property type="match status" value="1"/>
</dbReference>
<keyword evidence="3" id="KW-0687">Ribonucleoprotein</keyword>
<dbReference type="EMBL" id="ANFO01000967">
    <property type="protein sequence ID" value="KGQ05155.1"/>
    <property type="molecule type" value="Genomic_DNA"/>
</dbReference>
<comment type="caution">
    <text evidence="6">The sequence shown here is derived from an EMBL/GenBank/DDBJ whole genome shotgun (WGS) entry which is preliminary data.</text>
</comment>